<dbReference type="KEGG" id="bcoh:BC6307_11780"/>
<dbReference type="RefSeq" id="WP_066411029.1">
    <property type="nucleotide sequence ID" value="NZ_CP018866.1"/>
</dbReference>
<dbReference type="AlphaFoldDB" id="A0A223KR07"/>
<dbReference type="EMBL" id="CP018866">
    <property type="protein sequence ID" value="AST91909.1"/>
    <property type="molecule type" value="Genomic_DNA"/>
</dbReference>
<protein>
    <submittedName>
        <fullName evidence="1">Pathogenicity locus</fullName>
    </submittedName>
</protein>
<proteinExistence type="predicted"/>
<keyword evidence="2" id="KW-1185">Reference proteome</keyword>
<evidence type="ECO:0000313" key="1">
    <source>
        <dbReference type="EMBL" id="AST91909.1"/>
    </source>
</evidence>
<dbReference type="InterPro" id="IPR021725">
    <property type="entry name" value="Cdd1"/>
</dbReference>
<name>A0A223KR07_9BACI</name>
<organism evidence="1 2">
    <name type="scientific">Sutcliffiella cohnii</name>
    <dbReference type="NCBI Taxonomy" id="33932"/>
    <lineage>
        <taxon>Bacteria</taxon>
        <taxon>Bacillati</taxon>
        <taxon>Bacillota</taxon>
        <taxon>Bacilli</taxon>
        <taxon>Bacillales</taxon>
        <taxon>Bacillaceae</taxon>
        <taxon>Sutcliffiella</taxon>
    </lineage>
</organism>
<evidence type="ECO:0000313" key="2">
    <source>
        <dbReference type="Proteomes" id="UP000215224"/>
    </source>
</evidence>
<dbReference type="Proteomes" id="UP000215224">
    <property type="component" value="Chromosome"/>
</dbReference>
<gene>
    <name evidence="1" type="ORF">BC6307_11780</name>
</gene>
<sequence>MNANPKLPLSVDDKKKLRKAKVNLGQLHTLSISQLMEILDIPMVSAQQVKALAQFQQLPSIGYELADKLVNQLHIYSLEEIRQKEGAQLFDELEQALGVWTDSCVEDQIRCVIHHANHPGSEKQWFAFTEERKLYREMNGYPKDRPTTAWYEAQNK</sequence>
<accession>A0A223KR07</accession>
<dbReference type="Pfam" id="PF11731">
    <property type="entry name" value="Cdd1"/>
    <property type="match status" value="1"/>
</dbReference>
<reference evidence="1 2" key="1">
    <citation type="submission" date="2016-12" db="EMBL/GenBank/DDBJ databases">
        <title>The whole genome sequencing and assembly of Bacillus cohnii DSM 6307T strain.</title>
        <authorList>
            <person name="Lee Y.-J."/>
            <person name="Yi H."/>
            <person name="Bahn Y.-S."/>
            <person name="Kim J.F."/>
            <person name="Lee D.-W."/>
        </authorList>
    </citation>
    <scope>NUCLEOTIDE SEQUENCE [LARGE SCALE GENOMIC DNA]</scope>
    <source>
        <strain evidence="1 2">DSM 6307</strain>
    </source>
</reference>
<dbReference type="STRING" id="1314751.GCA_001591425_00233"/>